<evidence type="ECO:0000256" key="6">
    <source>
        <dbReference type="SAM" id="Phobius"/>
    </source>
</evidence>
<dbReference type="InterPro" id="IPR013057">
    <property type="entry name" value="AA_transpt_TM"/>
</dbReference>
<dbReference type="EMBL" id="NKCK01000030">
    <property type="protein sequence ID" value="RSM09152.1"/>
    <property type="molecule type" value="Genomic_DNA"/>
</dbReference>
<gene>
    <name evidence="8" type="ORF">CEP52_004322</name>
</gene>
<feature type="transmembrane region" description="Helical" evidence="6">
    <location>
        <begin position="231"/>
        <end position="252"/>
    </location>
</feature>
<keyword evidence="2 6" id="KW-0812">Transmembrane</keyword>
<feature type="transmembrane region" description="Helical" evidence="6">
    <location>
        <begin position="138"/>
        <end position="157"/>
    </location>
</feature>
<evidence type="ECO:0000256" key="2">
    <source>
        <dbReference type="ARBA" id="ARBA00022692"/>
    </source>
</evidence>
<feature type="transmembrane region" description="Helical" evidence="6">
    <location>
        <begin position="107"/>
        <end position="132"/>
    </location>
</feature>
<accession>A0A428U4F5</accession>
<sequence length="331" mass="35916">MEPKSPKLMDQNSLTAAPSNFEDDDNTCHPYDAVFGEITEDGPYYRNVGWIGTSALMIKVQITRSRLAAITAWSGYIVGVFKLRHPEIYGIDDVGAMLFGRVGRLNAVSMHGTCTAVFVAVAAIVGGSFASIRTLGKMSWLALFGVTSLVIASEYFASYYLIQIAYGGHIVVMATIAVGIQDRPAAAPKEGPFKSDFKIPSRLFVFAYVGTPAFFSFTAEMREPKHYARALTLRQIIVTIAYVGIGCVVYSFCGSYVASPALGSVSPLIKKISYGIIIPGIVATAMLTIHVSLPILYPLIPELIDASHILIFLSNFLENTSSSGFYEERST</sequence>
<evidence type="ECO:0000256" key="4">
    <source>
        <dbReference type="ARBA" id="ARBA00023136"/>
    </source>
</evidence>
<reference evidence="8 9" key="1">
    <citation type="submission" date="2017-06" db="EMBL/GenBank/DDBJ databases">
        <title>Comparative genomic analysis of Ambrosia Fusariam Clade fungi.</title>
        <authorList>
            <person name="Stajich J.E."/>
            <person name="Carrillo J."/>
            <person name="Kijimoto T."/>
            <person name="Eskalen A."/>
            <person name="O'Donnell K."/>
            <person name="Kasson M."/>
        </authorList>
    </citation>
    <scope>NUCLEOTIDE SEQUENCE [LARGE SCALE GENOMIC DNA]</scope>
    <source>
        <strain evidence="8 9">NRRL62579</strain>
    </source>
</reference>
<evidence type="ECO:0000313" key="8">
    <source>
        <dbReference type="EMBL" id="RSM09152.1"/>
    </source>
</evidence>
<feature type="transmembrane region" description="Helical" evidence="6">
    <location>
        <begin position="201"/>
        <end position="219"/>
    </location>
</feature>
<dbReference type="STRING" id="1325735.A0A428U4F5"/>
<feature type="transmembrane region" description="Helical" evidence="6">
    <location>
        <begin position="272"/>
        <end position="297"/>
    </location>
</feature>
<evidence type="ECO:0000259" key="7">
    <source>
        <dbReference type="Pfam" id="PF01490"/>
    </source>
</evidence>
<keyword evidence="4 6" id="KW-0472">Membrane</keyword>
<keyword evidence="3 6" id="KW-1133">Transmembrane helix</keyword>
<protein>
    <recommendedName>
        <fullName evidence="7">Amino acid transporter transmembrane domain-containing protein</fullName>
    </recommendedName>
</protein>
<keyword evidence="9" id="KW-1185">Reference proteome</keyword>
<evidence type="ECO:0000256" key="5">
    <source>
        <dbReference type="SAM" id="MobiDB-lite"/>
    </source>
</evidence>
<comment type="caution">
    <text evidence="8">The sequence shown here is derived from an EMBL/GenBank/DDBJ whole genome shotgun (WGS) entry which is preliminary data.</text>
</comment>
<comment type="subcellular location">
    <subcellularLocation>
        <location evidence="1">Membrane</location>
    </subcellularLocation>
</comment>
<dbReference type="Pfam" id="PF01490">
    <property type="entry name" value="Aa_trans"/>
    <property type="match status" value="1"/>
</dbReference>
<evidence type="ECO:0000313" key="9">
    <source>
        <dbReference type="Proteomes" id="UP000287144"/>
    </source>
</evidence>
<name>A0A428U4F5_9HYPO</name>
<dbReference type="AlphaFoldDB" id="A0A428U4F5"/>
<organism evidence="8 9">
    <name type="scientific">Fusarium oligoseptatum</name>
    <dbReference type="NCBI Taxonomy" id="2604345"/>
    <lineage>
        <taxon>Eukaryota</taxon>
        <taxon>Fungi</taxon>
        <taxon>Dikarya</taxon>
        <taxon>Ascomycota</taxon>
        <taxon>Pezizomycotina</taxon>
        <taxon>Sordariomycetes</taxon>
        <taxon>Hypocreomycetidae</taxon>
        <taxon>Hypocreales</taxon>
        <taxon>Nectriaceae</taxon>
        <taxon>Fusarium</taxon>
        <taxon>Fusarium solani species complex</taxon>
    </lineage>
</organism>
<dbReference type="Proteomes" id="UP000287144">
    <property type="component" value="Unassembled WGS sequence"/>
</dbReference>
<proteinExistence type="predicted"/>
<dbReference type="GO" id="GO:0016020">
    <property type="term" value="C:membrane"/>
    <property type="evidence" value="ECO:0007669"/>
    <property type="project" value="UniProtKB-SubCell"/>
</dbReference>
<feature type="domain" description="Amino acid transporter transmembrane" evidence="7">
    <location>
        <begin position="111"/>
        <end position="316"/>
    </location>
</feature>
<evidence type="ECO:0000256" key="1">
    <source>
        <dbReference type="ARBA" id="ARBA00004370"/>
    </source>
</evidence>
<evidence type="ECO:0000256" key="3">
    <source>
        <dbReference type="ARBA" id="ARBA00022989"/>
    </source>
</evidence>
<feature type="region of interest" description="Disordered" evidence="5">
    <location>
        <begin position="1"/>
        <end position="24"/>
    </location>
</feature>